<evidence type="ECO:0008006" key="10">
    <source>
        <dbReference type="Google" id="ProtNLM"/>
    </source>
</evidence>
<keyword evidence="4 7" id="KW-0479">Metal-binding</keyword>
<sequence>MFVQDLFRSNGYSEQALKVTYAKLPKDKPGFPNPQGVSFGSFVQQMHMHQLYPGKNLQVLEDNFRNWFDQSLSLPELKRTCSQYATVGTDGSVEMLLGQWCSDISIRSGEAAYFGDVLSRINPNLANDFLVFDDLGWQVMYQYPSFLSREMNAARTKVQHTFREYLEVPQGQRSAGGAIWLINAMEDEARALGVCSEDIAVLLFNIYWVISTNTRKIAFWMLSNLLHTPSLLDVVRAETAPAFEGNELVDLTHLWEHCPQLDNIWHETLRLCSNAASVRRIDRDTVIGGKLMREGNRIMIPYRQLHFDPNVYGPDSRRFRPDRFSETNKDAVLTRGPSWRPFGGGKTVCTGRYAAKRATLIFVTTLLRRFHLEMIGNPPVPEVDLGRPVLGISSFKEGHDFRVKFSLRSKP</sequence>
<dbReference type="PANTHER" id="PTHR24304:SF2">
    <property type="entry name" value="24-HYDROXYCHOLESTEROL 7-ALPHA-HYDROXYLASE"/>
    <property type="match status" value="1"/>
</dbReference>
<dbReference type="AlphaFoldDB" id="A0AAX6MA82"/>
<keyword evidence="6" id="KW-0503">Monooxygenase</keyword>
<dbReference type="GO" id="GO:0005506">
    <property type="term" value="F:iron ion binding"/>
    <property type="evidence" value="ECO:0007669"/>
    <property type="project" value="InterPro"/>
</dbReference>
<dbReference type="Pfam" id="PF00067">
    <property type="entry name" value="p450"/>
    <property type="match status" value="1"/>
</dbReference>
<feature type="binding site" description="axial binding residue" evidence="7">
    <location>
        <position position="349"/>
    </location>
    <ligand>
        <name>heme</name>
        <dbReference type="ChEBI" id="CHEBI:30413"/>
    </ligand>
    <ligandPart>
        <name>Fe</name>
        <dbReference type="ChEBI" id="CHEBI:18248"/>
    </ligandPart>
</feature>
<protein>
    <recommendedName>
        <fullName evidence="10">Cytochrome P450</fullName>
    </recommendedName>
</protein>
<reference evidence="8 9" key="1">
    <citation type="journal article" date="2024" name="Front Chem Biol">
        <title>Unveiling the potential of Daldinia eschscholtzii MFLUCC 19-0629 through bioactivity and bioinformatics studies for enhanced sustainable agriculture production.</title>
        <authorList>
            <person name="Brooks S."/>
            <person name="Weaver J.A."/>
            <person name="Klomchit A."/>
            <person name="Alharthi S.A."/>
            <person name="Onlamun T."/>
            <person name="Nurani R."/>
            <person name="Vong T.K."/>
            <person name="Alberti F."/>
            <person name="Greco C."/>
        </authorList>
    </citation>
    <scope>NUCLEOTIDE SEQUENCE [LARGE SCALE GENOMIC DNA]</scope>
    <source>
        <strain evidence="8">MFLUCC 19-0629</strain>
    </source>
</reference>
<dbReference type="Gene3D" id="1.10.630.10">
    <property type="entry name" value="Cytochrome P450"/>
    <property type="match status" value="1"/>
</dbReference>
<organism evidence="8 9">
    <name type="scientific">Daldinia eschscholtzii</name>
    <dbReference type="NCBI Taxonomy" id="292717"/>
    <lineage>
        <taxon>Eukaryota</taxon>
        <taxon>Fungi</taxon>
        <taxon>Dikarya</taxon>
        <taxon>Ascomycota</taxon>
        <taxon>Pezizomycotina</taxon>
        <taxon>Sordariomycetes</taxon>
        <taxon>Xylariomycetidae</taxon>
        <taxon>Xylariales</taxon>
        <taxon>Hypoxylaceae</taxon>
        <taxon>Daldinia</taxon>
    </lineage>
</organism>
<dbReference type="InterPro" id="IPR001128">
    <property type="entry name" value="Cyt_P450"/>
</dbReference>
<dbReference type="InterPro" id="IPR050529">
    <property type="entry name" value="CYP450_sterol_14alpha_dmase"/>
</dbReference>
<evidence type="ECO:0000313" key="8">
    <source>
        <dbReference type="EMBL" id="KAK6949326.1"/>
    </source>
</evidence>
<dbReference type="InterPro" id="IPR002403">
    <property type="entry name" value="Cyt_P450_E_grp-IV"/>
</dbReference>
<evidence type="ECO:0000256" key="7">
    <source>
        <dbReference type="PIRSR" id="PIRSR602403-1"/>
    </source>
</evidence>
<proteinExistence type="inferred from homology"/>
<evidence type="ECO:0000256" key="1">
    <source>
        <dbReference type="ARBA" id="ARBA00001971"/>
    </source>
</evidence>
<keyword evidence="6" id="KW-0560">Oxidoreductase</keyword>
<evidence type="ECO:0000313" key="9">
    <source>
        <dbReference type="Proteomes" id="UP001369815"/>
    </source>
</evidence>
<keyword evidence="9" id="KW-1185">Reference proteome</keyword>
<dbReference type="GO" id="GO:0008395">
    <property type="term" value="F:steroid hydroxylase activity"/>
    <property type="evidence" value="ECO:0007669"/>
    <property type="project" value="TreeGrafter"/>
</dbReference>
<evidence type="ECO:0000256" key="4">
    <source>
        <dbReference type="ARBA" id="ARBA00022723"/>
    </source>
</evidence>
<gene>
    <name evidence="8" type="ORF">Daesc_009401</name>
</gene>
<evidence type="ECO:0000256" key="6">
    <source>
        <dbReference type="ARBA" id="ARBA00023033"/>
    </source>
</evidence>
<keyword evidence="3 7" id="KW-0349">Heme</keyword>
<dbReference type="SUPFAM" id="SSF48264">
    <property type="entry name" value="Cytochrome P450"/>
    <property type="match status" value="1"/>
</dbReference>
<keyword evidence="5 7" id="KW-0408">Iron</keyword>
<dbReference type="GO" id="GO:0020037">
    <property type="term" value="F:heme binding"/>
    <property type="evidence" value="ECO:0007669"/>
    <property type="project" value="InterPro"/>
</dbReference>
<dbReference type="InterPro" id="IPR036396">
    <property type="entry name" value="Cyt_P450_sf"/>
</dbReference>
<dbReference type="EMBL" id="JBANMG010000009">
    <property type="protein sequence ID" value="KAK6949326.1"/>
    <property type="molecule type" value="Genomic_DNA"/>
</dbReference>
<comment type="similarity">
    <text evidence="2">Belongs to the cytochrome P450 family.</text>
</comment>
<evidence type="ECO:0000256" key="3">
    <source>
        <dbReference type="ARBA" id="ARBA00022617"/>
    </source>
</evidence>
<dbReference type="PANTHER" id="PTHR24304">
    <property type="entry name" value="CYTOCHROME P450 FAMILY 7"/>
    <property type="match status" value="1"/>
</dbReference>
<comment type="cofactor">
    <cofactor evidence="1 7">
        <name>heme</name>
        <dbReference type="ChEBI" id="CHEBI:30413"/>
    </cofactor>
</comment>
<dbReference type="GO" id="GO:0016705">
    <property type="term" value="F:oxidoreductase activity, acting on paired donors, with incorporation or reduction of molecular oxygen"/>
    <property type="evidence" value="ECO:0007669"/>
    <property type="project" value="InterPro"/>
</dbReference>
<name>A0AAX6MA82_9PEZI</name>
<comment type="caution">
    <text evidence="8">The sequence shown here is derived from an EMBL/GenBank/DDBJ whole genome shotgun (WGS) entry which is preliminary data.</text>
</comment>
<dbReference type="Proteomes" id="UP001369815">
    <property type="component" value="Unassembled WGS sequence"/>
</dbReference>
<evidence type="ECO:0000256" key="5">
    <source>
        <dbReference type="ARBA" id="ARBA00023004"/>
    </source>
</evidence>
<accession>A0AAX6MA82</accession>
<dbReference type="PRINTS" id="PR00465">
    <property type="entry name" value="EP450IV"/>
</dbReference>
<evidence type="ECO:0000256" key="2">
    <source>
        <dbReference type="ARBA" id="ARBA00010617"/>
    </source>
</evidence>
<dbReference type="CDD" id="cd11040">
    <property type="entry name" value="CYP7_CYP8-like"/>
    <property type="match status" value="1"/>
</dbReference>